<evidence type="ECO:0000256" key="8">
    <source>
        <dbReference type="SAM" id="MobiDB-lite"/>
    </source>
</evidence>
<feature type="domain" description="Protein N-terminal glutamine amidohydrolase alpha beta roll" evidence="9">
    <location>
        <begin position="241"/>
        <end position="337"/>
    </location>
</feature>
<comment type="catalytic activity">
    <reaction evidence="7">
        <text>N-terminal L-glutaminyl-[protein] + H2O = N-terminal L-glutamyl-[protein] + NH4(+)</text>
        <dbReference type="Rhea" id="RHEA:50680"/>
        <dbReference type="Rhea" id="RHEA-COMP:12668"/>
        <dbReference type="Rhea" id="RHEA-COMP:12777"/>
        <dbReference type="ChEBI" id="CHEBI:15377"/>
        <dbReference type="ChEBI" id="CHEBI:28938"/>
        <dbReference type="ChEBI" id="CHEBI:64721"/>
        <dbReference type="ChEBI" id="CHEBI:64722"/>
        <dbReference type="EC" id="3.5.1.122"/>
    </reaction>
</comment>
<dbReference type="Proteomes" id="UP001165090">
    <property type="component" value="Unassembled WGS sequence"/>
</dbReference>
<feature type="domain" description="Protein N-terminal glutamine amidohydrolase alpha beta roll" evidence="9">
    <location>
        <begin position="24"/>
        <end position="72"/>
    </location>
</feature>
<organism evidence="10 11">
    <name type="scientific">Volvox africanus</name>
    <dbReference type="NCBI Taxonomy" id="51714"/>
    <lineage>
        <taxon>Eukaryota</taxon>
        <taxon>Viridiplantae</taxon>
        <taxon>Chlorophyta</taxon>
        <taxon>core chlorophytes</taxon>
        <taxon>Chlorophyceae</taxon>
        <taxon>CS clade</taxon>
        <taxon>Chlamydomonadales</taxon>
        <taxon>Volvocaceae</taxon>
        <taxon>Volvox</taxon>
    </lineage>
</organism>
<dbReference type="EC" id="3.5.1.122" evidence="3"/>
<dbReference type="InterPro" id="IPR037132">
    <property type="entry name" value="N_Gln_amidohydro_ab_roll_sf"/>
</dbReference>
<feature type="region of interest" description="Disordered" evidence="8">
    <location>
        <begin position="159"/>
        <end position="195"/>
    </location>
</feature>
<evidence type="ECO:0000256" key="5">
    <source>
        <dbReference type="ARBA" id="ARBA00022801"/>
    </source>
</evidence>
<dbReference type="EMBL" id="BSDZ01000086">
    <property type="protein sequence ID" value="GLI69397.1"/>
    <property type="molecule type" value="Genomic_DNA"/>
</dbReference>
<dbReference type="PANTHER" id="PTHR13035:SF0">
    <property type="entry name" value="PROTEIN N-TERMINAL GLUTAMINE AMIDOHYDROLASE"/>
    <property type="match status" value="1"/>
</dbReference>
<dbReference type="InterPro" id="IPR023128">
    <property type="entry name" value="Prot_N_Gln_amidohydro_ab_roll"/>
</dbReference>
<keyword evidence="5" id="KW-0378">Hydrolase</keyword>
<name>A0ABQ5SJ62_9CHLO</name>
<evidence type="ECO:0000256" key="7">
    <source>
        <dbReference type="ARBA" id="ARBA00048768"/>
    </source>
</evidence>
<dbReference type="Pfam" id="PF09764">
    <property type="entry name" value="Nt_Gln_amidase"/>
    <property type="match status" value="2"/>
</dbReference>
<evidence type="ECO:0000259" key="9">
    <source>
        <dbReference type="Pfam" id="PF09764"/>
    </source>
</evidence>
<keyword evidence="11" id="KW-1185">Reference proteome</keyword>
<comment type="similarity">
    <text evidence="1">Belongs to the NTAQ1 family.</text>
</comment>
<dbReference type="InterPro" id="IPR039733">
    <property type="entry name" value="NTAQ1"/>
</dbReference>
<dbReference type="Gene3D" id="3.10.620.10">
    <property type="entry name" value="Protein N-terminal glutamine amidohydrolase, alpha beta roll"/>
    <property type="match status" value="2"/>
</dbReference>
<evidence type="ECO:0000256" key="4">
    <source>
        <dbReference type="ARBA" id="ARBA00021247"/>
    </source>
</evidence>
<protein>
    <recommendedName>
        <fullName evidence="4">Protein N-terminal glutamine amidohydrolase</fullName>
        <ecNumber evidence="3">3.5.1.122</ecNumber>
    </recommendedName>
    <alternativeName>
        <fullName evidence="6">Protein NH2-terminal glutamine deamidase</fullName>
    </alternativeName>
</protein>
<evidence type="ECO:0000256" key="3">
    <source>
        <dbReference type="ARBA" id="ARBA00012718"/>
    </source>
</evidence>
<reference evidence="10 11" key="1">
    <citation type="journal article" date="2023" name="IScience">
        <title>Expanded male sex-determining region conserved during the evolution of homothallism in the green alga Volvox.</title>
        <authorList>
            <person name="Yamamoto K."/>
            <person name="Matsuzaki R."/>
            <person name="Mahakham W."/>
            <person name="Heman W."/>
            <person name="Sekimoto H."/>
            <person name="Kawachi M."/>
            <person name="Minakuchi Y."/>
            <person name="Toyoda A."/>
            <person name="Nozaki H."/>
        </authorList>
    </citation>
    <scope>NUCLEOTIDE SEQUENCE [LARGE SCALE GENOMIC DNA]</scope>
    <source>
        <strain evidence="10 11">NIES-4468</strain>
    </source>
</reference>
<evidence type="ECO:0000256" key="6">
    <source>
        <dbReference type="ARBA" id="ARBA00029677"/>
    </source>
</evidence>
<evidence type="ECO:0000256" key="2">
    <source>
        <dbReference type="ARBA" id="ARBA00011245"/>
    </source>
</evidence>
<comment type="subunit">
    <text evidence="2">Monomer.</text>
</comment>
<evidence type="ECO:0000256" key="1">
    <source>
        <dbReference type="ARBA" id="ARBA00008985"/>
    </source>
</evidence>
<accession>A0ABQ5SJ62</accession>
<comment type="caution">
    <text evidence="10">The sequence shown here is derived from an EMBL/GenBank/DDBJ whole genome shotgun (WGS) entry which is preliminary data.</text>
</comment>
<proteinExistence type="inferred from homology"/>
<feature type="region of interest" description="Disordered" evidence="8">
    <location>
        <begin position="75"/>
        <end position="137"/>
    </location>
</feature>
<evidence type="ECO:0000313" key="10">
    <source>
        <dbReference type="EMBL" id="GLI69397.1"/>
    </source>
</evidence>
<feature type="compositionally biased region" description="Basic residues" evidence="8">
    <location>
        <begin position="75"/>
        <end position="92"/>
    </location>
</feature>
<dbReference type="PANTHER" id="PTHR13035">
    <property type="entry name" value="PROTEIN N-TERMINAL GLUTAMINE AMIDOHYDROLASE"/>
    <property type="match status" value="1"/>
</dbReference>
<evidence type="ECO:0000313" key="11">
    <source>
        <dbReference type="Proteomes" id="UP001165090"/>
    </source>
</evidence>
<gene>
    <name evidence="10" type="ORF">VaNZ11_014000</name>
</gene>
<sequence length="422" mass="44991">MSSVEAKSSVVTRQVFGMQQRFPYSPCYCEENVYLLASDLVRRGFIASIDKVFAVFIINPSKKIAMWKQRAGLVHKGRSRRRKQQQQQHRKGHDGDVDDSGEGCSTSGEDSDRESGSGMSSRVESEGDREADEDVNNDDVEGLVVWDYHVVLVQMPSGQAARGQQDSAGPGLAVGTAPEGSTPPNSAVAAGQGGQAEARAAPGMVLQTAFAALDNGGPSKDGRCGGDMAAAIAAGVSAPGRSGALVWDLDTLLPFPCSLELYAQRALKSHYHLVPHYQRFFRVVPASAYLYHFASDRSHMRLEGGDWRMPPPPYPPIIAADGATNNIHFYWDVTKRNPEGESGLDEFLQAVSITPQHGPDPAAAAVHNGSQGAAGAECHPKVMGGLGRKSAQPYGIVLDEQSFLRAFGVPADGGSVEAAELS</sequence>